<name>A0A7H2BI08_9MICC</name>
<proteinExistence type="inferred from homology"/>
<evidence type="ECO:0000256" key="1">
    <source>
        <dbReference type="ARBA" id="ARBA00001974"/>
    </source>
</evidence>
<comment type="similarity">
    <text evidence="2">Belongs to the GMC oxidoreductase family.</text>
</comment>
<dbReference type="RefSeq" id="WP_190616837.1">
    <property type="nucleotide sequence ID" value="NZ_CP061538.1"/>
</dbReference>
<evidence type="ECO:0000256" key="3">
    <source>
        <dbReference type="ARBA" id="ARBA00022630"/>
    </source>
</evidence>
<comment type="cofactor">
    <cofactor evidence="1 5">
        <name>FAD</name>
        <dbReference type="ChEBI" id="CHEBI:57692"/>
    </cofactor>
</comment>
<dbReference type="GO" id="GO:0016614">
    <property type="term" value="F:oxidoreductase activity, acting on CH-OH group of donors"/>
    <property type="evidence" value="ECO:0007669"/>
    <property type="project" value="InterPro"/>
</dbReference>
<evidence type="ECO:0000256" key="5">
    <source>
        <dbReference type="PIRSR" id="PIRSR000137-2"/>
    </source>
</evidence>
<dbReference type="Proteomes" id="UP000516421">
    <property type="component" value="Chromosome"/>
</dbReference>
<evidence type="ECO:0000259" key="6">
    <source>
        <dbReference type="PROSITE" id="PS00624"/>
    </source>
</evidence>
<dbReference type="PANTHER" id="PTHR11552">
    <property type="entry name" value="GLUCOSE-METHANOL-CHOLINE GMC OXIDOREDUCTASE"/>
    <property type="match status" value="1"/>
</dbReference>
<evidence type="ECO:0000313" key="7">
    <source>
        <dbReference type="EMBL" id="QNV39304.1"/>
    </source>
</evidence>
<feature type="binding site" evidence="5">
    <location>
        <position position="213"/>
    </location>
    <ligand>
        <name>FAD</name>
        <dbReference type="ChEBI" id="CHEBI:57692"/>
    </ligand>
</feature>
<feature type="binding site" evidence="5">
    <location>
        <position position="441"/>
    </location>
    <ligand>
        <name>substrate</name>
    </ligand>
</feature>
<gene>
    <name evidence="7" type="ORF">IDM48_07805</name>
</gene>
<dbReference type="Gene3D" id="3.30.560.10">
    <property type="entry name" value="Glucose Oxidase, domain 3"/>
    <property type="match status" value="1"/>
</dbReference>
<evidence type="ECO:0000313" key="8">
    <source>
        <dbReference type="Proteomes" id="UP000516421"/>
    </source>
</evidence>
<dbReference type="GO" id="GO:0050660">
    <property type="term" value="F:flavin adenine dinucleotide binding"/>
    <property type="evidence" value="ECO:0007669"/>
    <property type="project" value="InterPro"/>
</dbReference>
<dbReference type="AlphaFoldDB" id="A0A7H2BI08"/>
<feature type="binding site" evidence="5">
    <location>
        <position position="78"/>
    </location>
    <ligand>
        <name>FAD</name>
        <dbReference type="ChEBI" id="CHEBI:57692"/>
    </ligand>
</feature>
<dbReference type="InterPro" id="IPR007867">
    <property type="entry name" value="GMC_OxRtase_C"/>
</dbReference>
<keyword evidence="4 5" id="KW-0274">FAD</keyword>
<sequence>MKYLVIGAGSAGNVLARRLLDAGHDVTLVEAGNYDVNPNIDHLNTLGLLWHSEDDWDYYTVPQPGANGRRLHVPRGKVMGGSHALNACIWVRGAREDYDNWSYNGCPGWSWDEVLPYFKKIEKFDGELNETRSDEGLLDVCSTYPRHDLQESMVQAAVEAGFPLNKDYNSGNPEGISRMQLNIRDLHRFSTFRAYILPVKNHKNLTILTGHRVTRLLFEGTQVTGAQFLKQDGAVQDIFAGATILCAGALGSPEILLRSGIGPAHELTELGIEVIADVPGVGKNLHDHMLAPVIFTTTQEISVPEAAPAQTHLFAKSTADQLVPDTQPIFFSNPMYSQGYPGDMTGPDQAFTLMAGIVRPQSRGELTLTGADISDPISLDLAALEEQTDADALVASLKHCRTIGRQAALAEEWGAEEIWPGPQVTTDEELEEYARNSVVTYHHQVGTCAMGQSAQSVTNPRTLEVYKVSGLYVADASVMPTVPTGNTNAPSIMIAERAADFILSPKES</sequence>
<keyword evidence="8" id="KW-1185">Reference proteome</keyword>
<dbReference type="SUPFAM" id="SSF51905">
    <property type="entry name" value="FAD/NAD(P)-binding domain"/>
    <property type="match status" value="1"/>
</dbReference>
<dbReference type="Gene3D" id="3.50.50.60">
    <property type="entry name" value="FAD/NAD(P)-binding domain"/>
    <property type="match status" value="1"/>
</dbReference>
<reference evidence="7 8" key="1">
    <citation type="submission" date="2020-09" db="EMBL/GenBank/DDBJ databases">
        <title>Investigation of environmental microbe.</title>
        <authorList>
            <person name="Ou Y."/>
            <person name="Kang Q."/>
        </authorList>
    </citation>
    <scope>NUCLEOTIDE SEQUENCE [LARGE SCALE GENOMIC DNA]</scope>
    <source>
        <strain evidence="7 8">KJZ-9</strain>
    </source>
</reference>
<feature type="domain" description="Glucose-methanol-choline oxidoreductase N-terminal" evidence="6">
    <location>
        <begin position="248"/>
        <end position="262"/>
    </location>
</feature>
<keyword evidence="3" id="KW-0285">Flavoprotein</keyword>
<dbReference type="SUPFAM" id="SSF54373">
    <property type="entry name" value="FAD-linked reductases, C-terminal domain"/>
    <property type="match status" value="1"/>
</dbReference>
<accession>A0A7H2BI08</accession>
<dbReference type="PROSITE" id="PS00624">
    <property type="entry name" value="GMC_OXRED_2"/>
    <property type="match status" value="1"/>
</dbReference>
<dbReference type="PANTHER" id="PTHR11552:SF147">
    <property type="entry name" value="CHOLINE DEHYDROGENASE, MITOCHONDRIAL"/>
    <property type="match status" value="1"/>
</dbReference>
<protein>
    <submittedName>
        <fullName evidence="7">GMC family oxidoreductase N-terminal domain-containing protein</fullName>
    </submittedName>
</protein>
<dbReference type="Pfam" id="PF05199">
    <property type="entry name" value="GMC_oxred_C"/>
    <property type="match status" value="1"/>
</dbReference>
<evidence type="ECO:0000256" key="2">
    <source>
        <dbReference type="ARBA" id="ARBA00010790"/>
    </source>
</evidence>
<evidence type="ECO:0000256" key="4">
    <source>
        <dbReference type="ARBA" id="ARBA00022827"/>
    </source>
</evidence>
<dbReference type="InterPro" id="IPR036188">
    <property type="entry name" value="FAD/NAD-bd_sf"/>
</dbReference>
<dbReference type="InterPro" id="IPR000172">
    <property type="entry name" value="GMC_OxRdtase_N"/>
</dbReference>
<organism evidence="7 8">
    <name type="scientific">Rothia amarae</name>
    <dbReference type="NCBI Taxonomy" id="169480"/>
    <lineage>
        <taxon>Bacteria</taxon>
        <taxon>Bacillati</taxon>
        <taxon>Actinomycetota</taxon>
        <taxon>Actinomycetes</taxon>
        <taxon>Micrococcales</taxon>
        <taxon>Micrococcaceae</taxon>
        <taxon>Rothia</taxon>
    </lineage>
</organism>
<dbReference type="Pfam" id="PF00732">
    <property type="entry name" value="GMC_oxred_N"/>
    <property type="match status" value="1"/>
</dbReference>
<dbReference type="InterPro" id="IPR012132">
    <property type="entry name" value="GMC_OxRdtase"/>
</dbReference>
<dbReference type="KEGG" id="rama:IDM48_07805"/>
<dbReference type="PIRSF" id="PIRSF000137">
    <property type="entry name" value="Alcohol_oxidase"/>
    <property type="match status" value="1"/>
</dbReference>
<dbReference type="EMBL" id="CP061538">
    <property type="protein sequence ID" value="QNV39304.1"/>
    <property type="molecule type" value="Genomic_DNA"/>
</dbReference>